<evidence type="ECO:0000256" key="4">
    <source>
        <dbReference type="ARBA" id="ARBA00022692"/>
    </source>
</evidence>
<dbReference type="InterPro" id="IPR020846">
    <property type="entry name" value="MFS_dom"/>
</dbReference>
<dbReference type="InterPro" id="IPR011701">
    <property type="entry name" value="MFS"/>
</dbReference>
<feature type="region of interest" description="Disordered" evidence="7">
    <location>
        <begin position="1"/>
        <end position="73"/>
    </location>
</feature>
<comment type="similarity">
    <text evidence="2">Belongs to the major facilitator superfamily. Monocarboxylate porter (TC 2.A.1.13) family.</text>
</comment>
<feature type="transmembrane region" description="Helical" evidence="8">
    <location>
        <begin position="159"/>
        <end position="179"/>
    </location>
</feature>
<keyword evidence="5 8" id="KW-1133">Transmembrane helix</keyword>
<proteinExistence type="inferred from homology"/>
<comment type="subcellular location">
    <subcellularLocation>
        <location evidence="1">Membrane</location>
        <topology evidence="1">Multi-pass membrane protein</topology>
    </subcellularLocation>
</comment>
<dbReference type="AlphaFoldDB" id="A0A2T2PA24"/>
<dbReference type="Pfam" id="PF07690">
    <property type="entry name" value="MFS_1"/>
    <property type="match status" value="1"/>
</dbReference>
<dbReference type="PROSITE" id="PS50850">
    <property type="entry name" value="MFS"/>
    <property type="match status" value="1"/>
</dbReference>
<keyword evidence="6 8" id="KW-0472">Membrane</keyword>
<evidence type="ECO:0000256" key="3">
    <source>
        <dbReference type="ARBA" id="ARBA00022448"/>
    </source>
</evidence>
<protein>
    <submittedName>
        <fullName evidence="10">MFS general substrate transporter</fullName>
    </submittedName>
</protein>
<feature type="transmembrane region" description="Helical" evidence="8">
    <location>
        <begin position="185"/>
        <end position="208"/>
    </location>
</feature>
<name>A0A2T2PA24_CORCC</name>
<sequence length="488" mass="51989">MLQGLNSFLEAADSSSSSSRFSSFNNSPEEQPLLGEHSEPVQYSHSPGSSLHEIPSSSLNPSPPSISSFPVTRVSDPHPSSNGVALVDSGSTAWLQVFGSFILFMNSWGLQNSYGIFQTFYLDNDLTGHGASAVSWIGSIQLFLTTFGCLPTGILIDRGYLRSLIATGTALEAIGLLLTSNSSEYWQFFLAQGICVGLGSGILALIPVALVSMHFQQKRMLATGIAAAGANFAGIVYSLAMSSLFPAIGFPWAVRILALVVCVLNCICLPIMQLRRQDSEDKDAKFSLSHFKDLSYTAFVVAFTLLLASSFAPFFFVQDYALKLGIDKNMGFYLLAIMNAANLVGRLGPNFLADWYGGINILISGCVVCAVTLEIISVCFNISSLVAVSIIYGFFSGAVFVLPGPIIANLSPDAANIGVRMGLAYLVAAFGGLIGNSIFAAVRGNSGHAIKDFHGVWWVAAGFMMGSVIALVVARCLRLQAFLSPARI</sequence>
<feature type="transmembrane region" description="Helical" evidence="8">
    <location>
        <begin position="220"/>
        <end position="240"/>
    </location>
</feature>
<feature type="transmembrane region" description="Helical" evidence="8">
    <location>
        <begin position="330"/>
        <end position="348"/>
    </location>
</feature>
<dbReference type="InterPro" id="IPR050327">
    <property type="entry name" value="Proton-linked_MCT"/>
</dbReference>
<evidence type="ECO:0000256" key="2">
    <source>
        <dbReference type="ARBA" id="ARBA00006727"/>
    </source>
</evidence>
<evidence type="ECO:0000256" key="1">
    <source>
        <dbReference type="ARBA" id="ARBA00004141"/>
    </source>
</evidence>
<organism evidence="10 11">
    <name type="scientific">Corynespora cassiicola Philippines</name>
    <dbReference type="NCBI Taxonomy" id="1448308"/>
    <lineage>
        <taxon>Eukaryota</taxon>
        <taxon>Fungi</taxon>
        <taxon>Dikarya</taxon>
        <taxon>Ascomycota</taxon>
        <taxon>Pezizomycotina</taxon>
        <taxon>Dothideomycetes</taxon>
        <taxon>Pleosporomycetidae</taxon>
        <taxon>Pleosporales</taxon>
        <taxon>Corynesporascaceae</taxon>
        <taxon>Corynespora</taxon>
    </lineage>
</organism>
<keyword evidence="3" id="KW-0813">Transport</keyword>
<feature type="transmembrane region" description="Helical" evidence="8">
    <location>
        <begin position="252"/>
        <end position="274"/>
    </location>
</feature>
<dbReference type="EMBL" id="KZ678128">
    <property type="protein sequence ID" value="PSN74509.1"/>
    <property type="molecule type" value="Genomic_DNA"/>
</dbReference>
<feature type="transmembrane region" description="Helical" evidence="8">
    <location>
        <begin position="294"/>
        <end position="318"/>
    </location>
</feature>
<evidence type="ECO:0000259" key="9">
    <source>
        <dbReference type="PROSITE" id="PS50850"/>
    </source>
</evidence>
<dbReference type="Gene3D" id="1.20.1250.20">
    <property type="entry name" value="MFS general substrate transporter like domains"/>
    <property type="match status" value="2"/>
</dbReference>
<feature type="transmembrane region" description="Helical" evidence="8">
    <location>
        <begin position="355"/>
        <end position="376"/>
    </location>
</feature>
<dbReference type="InterPro" id="IPR036259">
    <property type="entry name" value="MFS_trans_sf"/>
</dbReference>
<gene>
    <name evidence="10" type="ORF">BS50DRAFT_480930</name>
</gene>
<dbReference type="OrthoDB" id="6509908at2759"/>
<accession>A0A2T2PA24</accession>
<evidence type="ECO:0000256" key="6">
    <source>
        <dbReference type="ARBA" id="ARBA00023136"/>
    </source>
</evidence>
<evidence type="ECO:0000313" key="11">
    <source>
        <dbReference type="Proteomes" id="UP000240883"/>
    </source>
</evidence>
<feature type="domain" description="Major facilitator superfamily (MFS) profile" evidence="9">
    <location>
        <begin position="294"/>
        <end position="488"/>
    </location>
</feature>
<dbReference type="GO" id="GO:0016020">
    <property type="term" value="C:membrane"/>
    <property type="evidence" value="ECO:0007669"/>
    <property type="project" value="UniProtKB-SubCell"/>
</dbReference>
<evidence type="ECO:0000256" key="8">
    <source>
        <dbReference type="SAM" id="Phobius"/>
    </source>
</evidence>
<dbReference type="PANTHER" id="PTHR11360">
    <property type="entry name" value="MONOCARBOXYLATE TRANSPORTER"/>
    <property type="match status" value="1"/>
</dbReference>
<evidence type="ECO:0000256" key="5">
    <source>
        <dbReference type="ARBA" id="ARBA00022989"/>
    </source>
</evidence>
<dbReference type="PANTHER" id="PTHR11360:SF224">
    <property type="entry name" value="MAJOR FACILITATOR SUPERFAMILY (MFS) PROFILE DOMAIN-CONTAINING PROTEIN-RELATED"/>
    <property type="match status" value="1"/>
</dbReference>
<evidence type="ECO:0000313" key="10">
    <source>
        <dbReference type="EMBL" id="PSN74509.1"/>
    </source>
</evidence>
<dbReference type="SUPFAM" id="SSF103473">
    <property type="entry name" value="MFS general substrate transporter"/>
    <property type="match status" value="1"/>
</dbReference>
<feature type="compositionally biased region" description="Low complexity" evidence="7">
    <location>
        <begin position="14"/>
        <end position="27"/>
    </location>
</feature>
<feature type="compositionally biased region" description="Low complexity" evidence="7">
    <location>
        <begin position="55"/>
        <end position="70"/>
    </location>
</feature>
<feature type="transmembrane region" description="Helical" evidence="8">
    <location>
        <begin position="423"/>
        <end position="443"/>
    </location>
</feature>
<feature type="transmembrane region" description="Helical" evidence="8">
    <location>
        <begin position="455"/>
        <end position="477"/>
    </location>
</feature>
<dbReference type="GO" id="GO:0022857">
    <property type="term" value="F:transmembrane transporter activity"/>
    <property type="evidence" value="ECO:0007669"/>
    <property type="project" value="InterPro"/>
</dbReference>
<evidence type="ECO:0000256" key="7">
    <source>
        <dbReference type="SAM" id="MobiDB-lite"/>
    </source>
</evidence>
<feature type="transmembrane region" description="Helical" evidence="8">
    <location>
        <begin position="130"/>
        <end position="150"/>
    </location>
</feature>
<reference evidence="10 11" key="1">
    <citation type="journal article" date="2018" name="Front. Microbiol.">
        <title>Genome-Wide Analysis of Corynespora cassiicola Leaf Fall Disease Putative Effectors.</title>
        <authorList>
            <person name="Lopez D."/>
            <person name="Ribeiro S."/>
            <person name="Label P."/>
            <person name="Fumanal B."/>
            <person name="Venisse J.S."/>
            <person name="Kohler A."/>
            <person name="de Oliveira R.R."/>
            <person name="Labutti K."/>
            <person name="Lipzen A."/>
            <person name="Lail K."/>
            <person name="Bauer D."/>
            <person name="Ohm R.A."/>
            <person name="Barry K.W."/>
            <person name="Spatafora J."/>
            <person name="Grigoriev I.V."/>
            <person name="Martin F.M."/>
            <person name="Pujade-Renaud V."/>
        </authorList>
    </citation>
    <scope>NUCLEOTIDE SEQUENCE [LARGE SCALE GENOMIC DNA]</scope>
    <source>
        <strain evidence="10 11">Philippines</strain>
    </source>
</reference>
<feature type="transmembrane region" description="Helical" evidence="8">
    <location>
        <begin position="382"/>
        <end position="402"/>
    </location>
</feature>
<keyword evidence="4 8" id="KW-0812">Transmembrane</keyword>
<dbReference type="Proteomes" id="UP000240883">
    <property type="component" value="Unassembled WGS sequence"/>
</dbReference>
<keyword evidence="11" id="KW-1185">Reference proteome</keyword>